<evidence type="ECO:0000256" key="3">
    <source>
        <dbReference type="ARBA" id="ARBA00013208"/>
    </source>
</evidence>
<dbReference type="Gene3D" id="2.10.109.10">
    <property type="entry name" value="Umud Fragment, subunit A"/>
    <property type="match status" value="2"/>
</dbReference>
<evidence type="ECO:0000256" key="6">
    <source>
        <dbReference type="PIRSR" id="PIRSR600223-1"/>
    </source>
</evidence>
<dbReference type="GO" id="GO:0006465">
    <property type="term" value="P:signal peptide processing"/>
    <property type="evidence" value="ECO:0007669"/>
    <property type="project" value="InterPro"/>
</dbReference>
<evidence type="ECO:0000259" key="8">
    <source>
        <dbReference type="Pfam" id="PF10502"/>
    </source>
</evidence>
<comment type="similarity">
    <text evidence="2 7">Belongs to the peptidase S26 family.</text>
</comment>
<keyword evidence="7" id="KW-0645">Protease</keyword>
<dbReference type="CDD" id="cd06530">
    <property type="entry name" value="S26_SPase_I"/>
    <property type="match status" value="1"/>
</dbReference>
<dbReference type="InterPro" id="IPR019758">
    <property type="entry name" value="Pept_S26A_signal_pept_1_CS"/>
</dbReference>
<dbReference type="AlphaFoldDB" id="A0A4P7W6G4"/>
<comment type="catalytic activity">
    <reaction evidence="1 7">
        <text>Cleavage of hydrophobic, N-terminal signal or leader sequences from secreted and periplasmic proteins.</text>
        <dbReference type="EC" id="3.4.21.89"/>
    </reaction>
</comment>
<dbReference type="PANTHER" id="PTHR43390">
    <property type="entry name" value="SIGNAL PEPTIDASE I"/>
    <property type="match status" value="1"/>
</dbReference>
<evidence type="ECO:0000256" key="2">
    <source>
        <dbReference type="ARBA" id="ARBA00009370"/>
    </source>
</evidence>
<dbReference type="Pfam" id="PF10502">
    <property type="entry name" value="Peptidase_S26"/>
    <property type="match status" value="2"/>
</dbReference>
<dbReference type="PANTHER" id="PTHR43390:SF1">
    <property type="entry name" value="CHLOROPLAST PROCESSING PEPTIDASE"/>
    <property type="match status" value="1"/>
</dbReference>
<comment type="subcellular location">
    <subcellularLocation>
        <location evidence="7">Membrane</location>
        <topology evidence="7">Single-pass type II membrane protein</topology>
    </subcellularLocation>
</comment>
<proteinExistence type="inferred from homology"/>
<organism evidence="9 10">
    <name type="scientific">Duncaniella dubosii</name>
    <dbReference type="NCBI Taxonomy" id="2518971"/>
    <lineage>
        <taxon>Bacteria</taxon>
        <taxon>Pseudomonadati</taxon>
        <taxon>Bacteroidota</taxon>
        <taxon>Bacteroidia</taxon>
        <taxon>Bacteroidales</taxon>
        <taxon>Muribaculaceae</taxon>
        <taxon>Duncaniella</taxon>
    </lineage>
</organism>
<evidence type="ECO:0000313" key="9">
    <source>
        <dbReference type="EMBL" id="QCD43653.1"/>
    </source>
</evidence>
<dbReference type="InterPro" id="IPR000223">
    <property type="entry name" value="Pept_S26A_signal_pept_1"/>
</dbReference>
<dbReference type="NCBIfam" id="TIGR02227">
    <property type="entry name" value="sigpep_I_bact"/>
    <property type="match status" value="1"/>
</dbReference>
<keyword evidence="7" id="KW-0812">Transmembrane</keyword>
<dbReference type="PRINTS" id="PR00727">
    <property type="entry name" value="LEADERPTASE"/>
</dbReference>
<evidence type="ECO:0000256" key="5">
    <source>
        <dbReference type="ARBA" id="ARBA00022801"/>
    </source>
</evidence>
<reference evidence="10" key="1">
    <citation type="submission" date="2019-02" db="EMBL/GenBank/DDBJ databases">
        <title>Isolation and identification of novel species under the genus Muribaculum.</title>
        <authorList>
            <person name="Miyake S."/>
            <person name="Ding Y."/>
            <person name="Low A."/>
            <person name="Soh M."/>
            <person name="Seedorf H."/>
        </authorList>
    </citation>
    <scope>NUCLEOTIDE SEQUENCE [LARGE SCALE GENOMIC DNA]</scope>
    <source>
        <strain evidence="10">H5</strain>
    </source>
</reference>
<dbReference type="InterPro" id="IPR036286">
    <property type="entry name" value="LexA/Signal_pep-like_sf"/>
</dbReference>
<evidence type="ECO:0000313" key="10">
    <source>
        <dbReference type="Proteomes" id="UP000297149"/>
    </source>
</evidence>
<dbReference type="KEGG" id="ddb:E7747_05210"/>
<feature type="domain" description="Peptidase S26" evidence="8">
    <location>
        <begin position="83"/>
        <end position="270"/>
    </location>
</feature>
<dbReference type="EMBL" id="CP039396">
    <property type="protein sequence ID" value="QCD43653.1"/>
    <property type="molecule type" value="Genomic_DNA"/>
</dbReference>
<protein>
    <recommendedName>
        <fullName evidence="4 7">Signal peptidase I</fullName>
        <ecNumber evidence="3 7">3.4.21.89</ecNumber>
    </recommendedName>
</protein>
<comment type="caution">
    <text evidence="7">Lacks conserved residue(s) required for the propagation of feature annotation.</text>
</comment>
<feature type="transmembrane region" description="Helical" evidence="7">
    <location>
        <begin position="82"/>
        <end position="103"/>
    </location>
</feature>
<accession>A0A4P7W6G4</accession>
<evidence type="ECO:0000256" key="7">
    <source>
        <dbReference type="RuleBase" id="RU362042"/>
    </source>
</evidence>
<dbReference type="GO" id="GO:0016020">
    <property type="term" value="C:membrane"/>
    <property type="evidence" value="ECO:0007669"/>
    <property type="project" value="UniProtKB-SubCell"/>
</dbReference>
<dbReference type="GO" id="GO:0009003">
    <property type="term" value="F:signal peptidase activity"/>
    <property type="evidence" value="ECO:0007669"/>
    <property type="project" value="UniProtKB-EC"/>
</dbReference>
<dbReference type="SUPFAM" id="SSF51306">
    <property type="entry name" value="LexA/Signal peptidase"/>
    <property type="match status" value="2"/>
</dbReference>
<keyword evidence="7" id="KW-0472">Membrane</keyword>
<feature type="transmembrane region" description="Helical" evidence="7">
    <location>
        <begin position="51"/>
        <end position="70"/>
    </location>
</feature>
<feature type="domain" description="Peptidase S26" evidence="8">
    <location>
        <begin position="424"/>
        <end position="456"/>
    </location>
</feature>
<feature type="active site" evidence="6">
    <location>
        <position position="113"/>
    </location>
</feature>
<name>A0A4P7W6G4_9BACT</name>
<dbReference type="Proteomes" id="UP000297149">
    <property type="component" value="Chromosome"/>
</dbReference>
<gene>
    <name evidence="9" type="primary">lepB</name>
    <name evidence="9" type="ORF">E7747_05210</name>
</gene>
<sequence>MTTDSRQEAKSFTDDFIRRVKANRKTRWIRFALVSLLFFLWVAWLGSWWVLIFWFLLFDIYITGYIPLTWWKSSKNPVVRGIMSWVDAIVYALILVYFVFTFIGQNYQIPSSSLEKSLLVGDYLWVNKMAYGQRVPMTPVHFPLVQNTFPIINTKSYLESPQWEYKRLKGFGNVKRGDIVVFNFPAGDTVAVKVQNPDYYTLVKMYGRDAIYNNPQTFGEVIYRPVDRRENYVKRCVGLPGDRIKIVDGVIYINGEAMKQPENVQFNYYFQMKKGSMSEADWNELGISVDDRHEVPVTAEDVPGLRSLGFTVNPDGSVPSIYASPLTPAMIEALNSNPNIAKLMKMPAPKGEPLYPDIVSEDWTRADYGELWIPKKGASLKMGPRAWQIYGRVIRDYEGNHDAQFRDGKLYINGQPQDSYTFKMDYYFMMGDNRDNSLDSRYWGFVPEDHIVGRPERVLISFDKDKSILNGGIRWNRIFREANVDKY</sequence>
<feature type="transmembrane region" description="Helical" evidence="7">
    <location>
        <begin position="28"/>
        <end position="45"/>
    </location>
</feature>
<evidence type="ECO:0000256" key="1">
    <source>
        <dbReference type="ARBA" id="ARBA00000677"/>
    </source>
</evidence>
<evidence type="ECO:0000256" key="4">
    <source>
        <dbReference type="ARBA" id="ARBA00019232"/>
    </source>
</evidence>
<keyword evidence="10" id="KW-1185">Reference proteome</keyword>
<dbReference type="RefSeq" id="WP_136417039.1">
    <property type="nucleotide sequence ID" value="NZ_CP039396.1"/>
</dbReference>
<dbReference type="PROSITE" id="PS00761">
    <property type="entry name" value="SPASE_I_3"/>
    <property type="match status" value="1"/>
</dbReference>
<dbReference type="GO" id="GO:0004252">
    <property type="term" value="F:serine-type endopeptidase activity"/>
    <property type="evidence" value="ECO:0007669"/>
    <property type="project" value="InterPro"/>
</dbReference>
<keyword evidence="5 7" id="KW-0378">Hydrolase</keyword>
<feature type="active site" evidence="6">
    <location>
        <position position="234"/>
    </location>
</feature>
<keyword evidence="7" id="KW-1133">Transmembrane helix</keyword>
<dbReference type="EC" id="3.4.21.89" evidence="3 7"/>
<dbReference type="InterPro" id="IPR019533">
    <property type="entry name" value="Peptidase_S26"/>
</dbReference>